<keyword evidence="4" id="KW-1185">Reference proteome</keyword>
<gene>
    <name evidence="3" type="ORF">GGR25_002887</name>
</gene>
<protein>
    <submittedName>
        <fullName evidence="3">L-ascorbate metabolism protein UlaG (Beta-lactamase superfamily)</fullName>
    </submittedName>
</protein>
<reference evidence="3 4" key="1">
    <citation type="submission" date="2020-08" db="EMBL/GenBank/DDBJ databases">
        <title>Genomic Encyclopedia of Type Strains, Phase IV (KMG-IV): sequencing the most valuable type-strain genomes for metagenomic binning, comparative biology and taxonomic classification.</title>
        <authorList>
            <person name="Goeker M."/>
        </authorList>
    </citation>
    <scope>NUCLEOTIDE SEQUENCE [LARGE SCALE GENOMIC DNA]</scope>
    <source>
        <strain evidence="3 4">DSM 25966</strain>
    </source>
</reference>
<dbReference type="EMBL" id="JACIDS010000003">
    <property type="protein sequence ID" value="MBB3931837.1"/>
    <property type="molecule type" value="Genomic_DNA"/>
</dbReference>
<dbReference type="InterPro" id="IPR001279">
    <property type="entry name" value="Metallo-B-lactamas"/>
</dbReference>
<evidence type="ECO:0000259" key="2">
    <source>
        <dbReference type="SMART" id="SM00849"/>
    </source>
</evidence>
<dbReference type="Pfam" id="PF12706">
    <property type="entry name" value="Lactamase_B_2"/>
    <property type="match status" value="1"/>
</dbReference>
<dbReference type="RefSeq" id="WP_183399446.1">
    <property type="nucleotide sequence ID" value="NZ_JACIDS010000003.1"/>
</dbReference>
<evidence type="ECO:0000256" key="1">
    <source>
        <dbReference type="SAM" id="MobiDB-lite"/>
    </source>
</evidence>
<sequence length="293" mass="31977">MRIERFAGLPEPGRPGLSWLGQAGFWIETGDHRILIDPYLSDSLALKYAGKLNDHRRMMPPPIRPEDLPEPDLVLVTHAHGDHMDAGTLAPLAARFPKLRFVVPAAKRDLARERIGAAAELVAVDAGETLEPLPGLTIRVFAAAHETLERDASGRHLFLGYGIRSPRFCVYHSGDTVPYPGLDEAVRDFAPDVVLLPVNGRDAHRLANGIPGNLTLHEAITLARKADSPYLVPHHFGMFAFNTLDEADIDAAALSALRPVILKPKVGETLSFDAAEGGTHGSDRDDRTRRQSP</sequence>
<dbReference type="InterPro" id="IPR050114">
    <property type="entry name" value="UPF0173_UPF0282_UlaG_hydrolase"/>
</dbReference>
<accession>A0A840AS39</accession>
<dbReference type="Gene3D" id="3.60.15.10">
    <property type="entry name" value="Ribonuclease Z/Hydroxyacylglutathione hydrolase-like"/>
    <property type="match status" value="1"/>
</dbReference>
<feature type="domain" description="Metallo-beta-lactamase" evidence="2">
    <location>
        <begin position="21"/>
        <end position="235"/>
    </location>
</feature>
<dbReference type="InterPro" id="IPR036866">
    <property type="entry name" value="RibonucZ/Hydroxyglut_hydro"/>
</dbReference>
<dbReference type="SUPFAM" id="SSF56281">
    <property type="entry name" value="Metallo-hydrolase/oxidoreductase"/>
    <property type="match status" value="1"/>
</dbReference>
<name>A0A840AS39_9HYPH</name>
<organism evidence="3 4">
    <name type="scientific">Kaistia hirudinis</name>
    <dbReference type="NCBI Taxonomy" id="1293440"/>
    <lineage>
        <taxon>Bacteria</taxon>
        <taxon>Pseudomonadati</taxon>
        <taxon>Pseudomonadota</taxon>
        <taxon>Alphaproteobacteria</taxon>
        <taxon>Hyphomicrobiales</taxon>
        <taxon>Kaistiaceae</taxon>
        <taxon>Kaistia</taxon>
    </lineage>
</organism>
<feature type="compositionally biased region" description="Basic and acidic residues" evidence="1">
    <location>
        <begin position="281"/>
        <end position="293"/>
    </location>
</feature>
<feature type="region of interest" description="Disordered" evidence="1">
    <location>
        <begin position="272"/>
        <end position="293"/>
    </location>
</feature>
<comment type="caution">
    <text evidence="3">The sequence shown here is derived from an EMBL/GenBank/DDBJ whole genome shotgun (WGS) entry which is preliminary data.</text>
</comment>
<evidence type="ECO:0000313" key="4">
    <source>
        <dbReference type="Proteomes" id="UP000553963"/>
    </source>
</evidence>
<dbReference type="PANTHER" id="PTHR43546">
    <property type="entry name" value="UPF0173 METAL-DEPENDENT HYDROLASE MJ1163-RELATED"/>
    <property type="match status" value="1"/>
</dbReference>
<evidence type="ECO:0000313" key="3">
    <source>
        <dbReference type="EMBL" id="MBB3931837.1"/>
    </source>
</evidence>
<dbReference type="Proteomes" id="UP000553963">
    <property type="component" value="Unassembled WGS sequence"/>
</dbReference>
<proteinExistence type="predicted"/>
<dbReference type="SMART" id="SM00849">
    <property type="entry name" value="Lactamase_B"/>
    <property type="match status" value="1"/>
</dbReference>
<dbReference type="AlphaFoldDB" id="A0A840AS39"/>